<evidence type="ECO:0000313" key="5">
    <source>
        <dbReference type="Proteomes" id="UP000663852"/>
    </source>
</evidence>
<accession>A0A815MIS6</accession>
<dbReference type="Proteomes" id="UP000663828">
    <property type="component" value="Unassembled WGS sequence"/>
</dbReference>
<keyword evidence="4" id="KW-1185">Reference proteome</keyword>
<feature type="region of interest" description="Disordered" evidence="1">
    <location>
        <begin position="1"/>
        <end position="32"/>
    </location>
</feature>
<dbReference type="Proteomes" id="UP000663852">
    <property type="component" value="Unassembled WGS sequence"/>
</dbReference>
<organism evidence="3 5">
    <name type="scientific">Adineta ricciae</name>
    <name type="common">Rotifer</name>
    <dbReference type="NCBI Taxonomy" id="249248"/>
    <lineage>
        <taxon>Eukaryota</taxon>
        <taxon>Metazoa</taxon>
        <taxon>Spiralia</taxon>
        <taxon>Gnathifera</taxon>
        <taxon>Rotifera</taxon>
        <taxon>Eurotatoria</taxon>
        <taxon>Bdelloidea</taxon>
        <taxon>Adinetida</taxon>
        <taxon>Adinetidae</taxon>
        <taxon>Adineta</taxon>
    </lineage>
</organism>
<evidence type="ECO:0000313" key="2">
    <source>
        <dbReference type="EMBL" id="CAF1345526.1"/>
    </source>
</evidence>
<dbReference type="OrthoDB" id="10014419at2759"/>
<evidence type="ECO:0000313" key="4">
    <source>
        <dbReference type="Proteomes" id="UP000663828"/>
    </source>
</evidence>
<dbReference type="EMBL" id="CAJNOR010002826">
    <property type="protein sequence ID" value="CAF1345526.1"/>
    <property type="molecule type" value="Genomic_DNA"/>
</dbReference>
<reference evidence="3" key="1">
    <citation type="submission" date="2021-02" db="EMBL/GenBank/DDBJ databases">
        <authorList>
            <person name="Nowell W R."/>
        </authorList>
    </citation>
    <scope>NUCLEOTIDE SEQUENCE</scope>
</reference>
<protein>
    <submittedName>
        <fullName evidence="3">Uncharacterized protein</fullName>
    </submittedName>
</protein>
<sequence>MARNYHRIERTNGKRQSNTMLVSLSGQQQDERRLSIMSQISLPHGAEYHPQRRLPPNGIESRQQILLRNIPTMIEHNPKQVHGKSIKKPKRSENRFLHYLCFTVDNGAK</sequence>
<gene>
    <name evidence="3" type="ORF">EDS130_LOCUS37650</name>
    <name evidence="2" type="ORF">XAT740_LOCUS31193</name>
</gene>
<evidence type="ECO:0000256" key="1">
    <source>
        <dbReference type="SAM" id="MobiDB-lite"/>
    </source>
</evidence>
<dbReference type="EMBL" id="CAJNOJ010000375">
    <property type="protein sequence ID" value="CAF1423218.1"/>
    <property type="molecule type" value="Genomic_DNA"/>
</dbReference>
<feature type="compositionally biased region" description="Basic and acidic residues" evidence="1">
    <location>
        <begin position="1"/>
        <end position="12"/>
    </location>
</feature>
<feature type="compositionally biased region" description="Polar residues" evidence="1">
    <location>
        <begin position="14"/>
        <end position="28"/>
    </location>
</feature>
<dbReference type="AlphaFoldDB" id="A0A815MIS6"/>
<name>A0A815MIS6_ADIRI</name>
<evidence type="ECO:0000313" key="3">
    <source>
        <dbReference type="EMBL" id="CAF1423218.1"/>
    </source>
</evidence>
<comment type="caution">
    <text evidence="3">The sequence shown here is derived from an EMBL/GenBank/DDBJ whole genome shotgun (WGS) entry which is preliminary data.</text>
</comment>
<proteinExistence type="predicted"/>